<dbReference type="Ensembl" id="ENSAPET00000032189.1">
    <property type="protein sequence ID" value="ENSAPEP00000031357.1"/>
    <property type="gene ID" value="ENSAPEG00000022274.1"/>
</dbReference>
<organism evidence="6 7">
    <name type="scientific">Amphiprion percula</name>
    <name type="common">Orange clownfish</name>
    <name type="synonym">Lutjanus percula</name>
    <dbReference type="NCBI Taxonomy" id="161767"/>
    <lineage>
        <taxon>Eukaryota</taxon>
        <taxon>Metazoa</taxon>
        <taxon>Chordata</taxon>
        <taxon>Craniata</taxon>
        <taxon>Vertebrata</taxon>
        <taxon>Euteleostomi</taxon>
        <taxon>Actinopterygii</taxon>
        <taxon>Neopterygii</taxon>
        <taxon>Teleostei</taxon>
        <taxon>Neoteleostei</taxon>
        <taxon>Acanthomorphata</taxon>
        <taxon>Ovalentaria</taxon>
        <taxon>Pomacentridae</taxon>
        <taxon>Amphiprion</taxon>
    </lineage>
</organism>
<keyword evidence="4" id="KW-0472">Membrane</keyword>
<proteinExistence type="predicted"/>
<keyword evidence="3" id="KW-0175">Coiled coil</keyword>
<keyword evidence="7" id="KW-1185">Reference proteome</keyword>
<keyword evidence="4" id="KW-0812">Transmembrane</keyword>
<reference evidence="6 7" key="1">
    <citation type="submission" date="2018-03" db="EMBL/GenBank/DDBJ databases">
        <title>Finding Nemo's genes: A chromosome-scale reference assembly of the genome of the orange clownfish Amphiprion percula.</title>
        <authorList>
            <person name="Lehmann R."/>
        </authorList>
    </citation>
    <scope>NUCLEOTIDE SEQUENCE</scope>
</reference>
<keyword evidence="2" id="KW-1015">Disulfide bond</keyword>
<dbReference type="InterPro" id="IPR051379">
    <property type="entry name" value="C-type_Lectin_Receptor_IMM"/>
</dbReference>
<dbReference type="STRING" id="161767.ENSAPEP00000031357"/>
<feature type="domain" description="C-type lectin" evidence="5">
    <location>
        <begin position="155"/>
        <end position="274"/>
    </location>
</feature>
<dbReference type="Proteomes" id="UP000265080">
    <property type="component" value="Chromosome 7"/>
</dbReference>
<feature type="transmembrane region" description="Helical" evidence="4">
    <location>
        <begin position="59"/>
        <end position="85"/>
    </location>
</feature>
<dbReference type="SUPFAM" id="SSF56436">
    <property type="entry name" value="C-type lectin-like"/>
    <property type="match status" value="1"/>
</dbReference>
<reference evidence="6" key="3">
    <citation type="submission" date="2025-09" db="UniProtKB">
        <authorList>
            <consortium name="Ensembl"/>
        </authorList>
    </citation>
    <scope>IDENTIFICATION</scope>
</reference>
<dbReference type="Gene3D" id="3.10.100.10">
    <property type="entry name" value="Mannose-Binding Protein A, subunit A"/>
    <property type="match status" value="1"/>
</dbReference>
<dbReference type="InterPro" id="IPR001304">
    <property type="entry name" value="C-type_lectin-like"/>
</dbReference>
<name>A0A3P8U7S9_AMPPE</name>
<keyword evidence="1" id="KW-0430">Lectin</keyword>
<reference evidence="6" key="2">
    <citation type="submission" date="2025-08" db="UniProtKB">
        <authorList>
            <consortium name="Ensembl"/>
        </authorList>
    </citation>
    <scope>IDENTIFICATION</scope>
</reference>
<accession>A0A3P8U7S9</accession>
<evidence type="ECO:0000313" key="6">
    <source>
        <dbReference type="Ensembl" id="ENSAPEP00000031357.1"/>
    </source>
</evidence>
<dbReference type="Pfam" id="PF00059">
    <property type="entry name" value="Lectin_C"/>
    <property type="match status" value="1"/>
</dbReference>
<evidence type="ECO:0000259" key="5">
    <source>
        <dbReference type="PROSITE" id="PS50041"/>
    </source>
</evidence>
<sequence length="282" mass="33346">MEEEVNYTTVTFKLNETTTALDKPNNLEVVYEEVKTQEQALHPVTTENKKETPLCPLPMLVVAGFGMICIILVSVVIALSIHFTWEYRENINLKSQNWQLKAERAALQRRTEELARERDQLNWTIGLILEYENFPVKTRCPQKVCKPCLEGWVLFQSSCYLFSTNWRYWESSHYYCSENKAYLVVIGSQEEQEFISNHTDQYNDDEKRGYWIVLKYKDTMDTWMWVDGSNSTVKYWIPDQDDFRESCALNLKRVNPLESWHKTSCSTRNRWICETKALIRSD</sequence>
<dbReference type="AlphaFoldDB" id="A0A3P8U7S9"/>
<feature type="coiled-coil region" evidence="3">
    <location>
        <begin position="90"/>
        <end position="124"/>
    </location>
</feature>
<keyword evidence="4" id="KW-1133">Transmembrane helix</keyword>
<evidence type="ECO:0000256" key="2">
    <source>
        <dbReference type="ARBA" id="ARBA00023157"/>
    </source>
</evidence>
<evidence type="ECO:0000313" key="7">
    <source>
        <dbReference type="Proteomes" id="UP000265080"/>
    </source>
</evidence>
<evidence type="ECO:0000256" key="1">
    <source>
        <dbReference type="ARBA" id="ARBA00022734"/>
    </source>
</evidence>
<dbReference type="SMART" id="SM00034">
    <property type="entry name" value="CLECT"/>
    <property type="match status" value="1"/>
</dbReference>
<dbReference type="InterPro" id="IPR016187">
    <property type="entry name" value="CTDL_fold"/>
</dbReference>
<dbReference type="GeneTree" id="ENSGT01030000234575"/>
<dbReference type="GO" id="GO:0030246">
    <property type="term" value="F:carbohydrate binding"/>
    <property type="evidence" value="ECO:0007669"/>
    <property type="project" value="UniProtKB-KW"/>
</dbReference>
<dbReference type="PANTHER" id="PTHR46746:SF9">
    <property type="entry name" value="CD209 ANTIGEN-LIKE PROTEIN C-LIKE"/>
    <property type="match status" value="1"/>
</dbReference>
<evidence type="ECO:0000256" key="4">
    <source>
        <dbReference type="SAM" id="Phobius"/>
    </source>
</evidence>
<dbReference type="InterPro" id="IPR016186">
    <property type="entry name" value="C-type_lectin-like/link_sf"/>
</dbReference>
<evidence type="ECO:0000256" key="3">
    <source>
        <dbReference type="SAM" id="Coils"/>
    </source>
</evidence>
<protein>
    <recommendedName>
        <fullName evidence="5">C-type lectin domain-containing protein</fullName>
    </recommendedName>
</protein>
<dbReference type="PANTHER" id="PTHR46746">
    <property type="entry name" value="KILLER CELL LECTIN-LIKE RECEPTOR SUBFAMILY F MEMBER 2"/>
    <property type="match status" value="1"/>
</dbReference>
<dbReference type="OMA" id="ICETRVL"/>
<dbReference type="PROSITE" id="PS50041">
    <property type="entry name" value="C_TYPE_LECTIN_2"/>
    <property type="match status" value="1"/>
</dbReference>